<dbReference type="Proteomes" id="UP000294071">
    <property type="component" value="Unassembled WGS sequence"/>
</dbReference>
<evidence type="ECO:0000313" key="1">
    <source>
        <dbReference type="EMBL" id="RYB89608.1"/>
    </source>
</evidence>
<accession>A0A4Q2RM94</accession>
<reference evidence="1 2" key="1">
    <citation type="submission" date="2019-01" db="EMBL/GenBank/DDBJ databases">
        <title>Novel species of Nocardioides.</title>
        <authorList>
            <person name="Liu Q."/>
            <person name="Xin Y.-H."/>
        </authorList>
    </citation>
    <scope>NUCLEOTIDE SEQUENCE [LARGE SCALE GENOMIC DNA]</scope>
    <source>
        <strain evidence="1 2">CGMCC 4.6882</strain>
    </source>
</reference>
<gene>
    <name evidence="1" type="ORF">EUA93_21410</name>
</gene>
<keyword evidence="2" id="KW-1185">Reference proteome</keyword>
<dbReference type="EMBL" id="SDWT01000009">
    <property type="protein sequence ID" value="RYB89608.1"/>
    <property type="molecule type" value="Genomic_DNA"/>
</dbReference>
<protein>
    <submittedName>
        <fullName evidence="1">Uncharacterized protein</fullName>
    </submittedName>
</protein>
<name>A0A4Q2RM94_9ACTN</name>
<comment type="caution">
    <text evidence="1">The sequence shown here is derived from an EMBL/GenBank/DDBJ whole genome shotgun (WGS) entry which is preliminary data.</text>
</comment>
<dbReference type="AlphaFoldDB" id="A0A4Q2RM94"/>
<proteinExistence type="predicted"/>
<sequence>MLIDRTIQCRIDNHGQNVNILSMIVQKRCFCLCLPQATRSSRRRTKVVFCSPANHNNLARGFYD</sequence>
<organism evidence="1 2">
    <name type="scientific">Nocardioides oleivorans</name>
    <dbReference type="NCBI Taxonomy" id="273676"/>
    <lineage>
        <taxon>Bacteria</taxon>
        <taxon>Bacillati</taxon>
        <taxon>Actinomycetota</taxon>
        <taxon>Actinomycetes</taxon>
        <taxon>Propionibacteriales</taxon>
        <taxon>Nocardioidaceae</taxon>
        <taxon>Nocardioides</taxon>
    </lineage>
</organism>
<evidence type="ECO:0000313" key="2">
    <source>
        <dbReference type="Proteomes" id="UP000294071"/>
    </source>
</evidence>